<organism evidence="4 5">
    <name type="scientific">Prunus dulcis</name>
    <name type="common">Almond</name>
    <name type="synonym">Amygdalus dulcis</name>
    <dbReference type="NCBI Taxonomy" id="3755"/>
    <lineage>
        <taxon>Eukaryota</taxon>
        <taxon>Viridiplantae</taxon>
        <taxon>Streptophyta</taxon>
        <taxon>Embryophyta</taxon>
        <taxon>Tracheophyta</taxon>
        <taxon>Spermatophyta</taxon>
        <taxon>Magnoliopsida</taxon>
        <taxon>eudicotyledons</taxon>
        <taxon>Gunneridae</taxon>
        <taxon>Pentapetalae</taxon>
        <taxon>rosids</taxon>
        <taxon>fabids</taxon>
        <taxon>Rosales</taxon>
        <taxon>Rosaceae</taxon>
        <taxon>Amygdaloideae</taxon>
        <taxon>Amygdaleae</taxon>
        <taxon>Prunus</taxon>
    </lineage>
</organism>
<protein>
    <recommendedName>
        <fullName evidence="6">Mitochondrial transcription termination factor family protein</fullName>
    </recommendedName>
</protein>
<proteinExistence type="inferred from homology"/>
<comment type="caution">
    <text evidence="4">The sequence shown here is derived from an EMBL/GenBank/DDBJ whole genome shotgun (WGS) entry which is preliminary data.</text>
</comment>
<comment type="similarity">
    <text evidence="1">Belongs to the mTERF family.</text>
</comment>
<accession>A0AAD4ZL36</accession>
<dbReference type="PANTHER" id="PTHR13068">
    <property type="entry name" value="CGI-12 PROTEIN-RELATED"/>
    <property type="match status" value="1"/>
</dbReference>
<evidence type="ECO:0000313" key="4">
    <source>
        <dbReference type="EMBL" id="KAI5349581.1"/>
    </source>
</evidence>
<reference evidence="4 5" key="1">
    <citation type="journal article" date="2022" name="G3 (Bethesda)">
        <title>Whole-genome sequence and methylome profiling of the almond [Prunus dulcis (Mill.) D.A. Webb] cultivar 'Nonpareil'.</title>
        <authorList>
            <person name="D'Amico-Willman K.M."/>
            <person name="Ouma W.Z."/>
            <person name="Meulia T."/>
            <person name="Sideli G.M."/>
            <person name="Gradziel T.M."/>
            <person name="Fresnedo-Ramirez J."/>
        </authorList>
    </citation>
    <scope>NUCLEOTIDE SEQUENCE [LARGE SCALE GENOMIC DNA]</scope>
    <source>
        <strain evidence="4">Clone GOH B32 T37-40</strain>
    </source>
</reference>
<keyword evidence="2" id="KW-0805">Transcription regulation</keyword>
<evidence type="ECO:0000313" key="5">
    <source>
        <dbReference type="Proteomes" id="UP001054821"/>
    </source>
</evidence>
<keyword evidence="2" id="KW-0806">Transcription termination</keyword>
<dbReference type="Gene3D" id="1.25.70.10">
    <property type="entry name" value="Transcription termination factor 3, mitochondrial"/>
    <property type="match status" value="1"/>
</dbReference>
<dbReference type="Pfam" id="PF02536">
    <property type="entry name" value="mTERF"/>
    <property type="match status" value="1"/>
</dbReference>
<dbReference type="InterPro" id="IPR003690">
    <property type="entry name" value="MTERF"/>
</dbReference>
<name>A0AAD4ZL36_PRUDU</name>
<keyword evidence="2" id="KW-0804">Transcription</keyword>
<dbReference type="AlphaFoldDB" id="A0AAD4ZL36"/>
<dbReference type="EMBL" id="JAJFAZ020000001">
    <property type="protein sequence ID" value="KAI5349581.1"/>
    <property type="molecule type" value="Genomic_DNA"/>
</dbReference>
<dbReference type="GO" id="GO:0003676">
    <property type="term" value="F:nucleic acid binding"/>
    <property type="evidence" value="ECO:0007669"/>
    <property type="project" value="InterPro"/>
</dbReference>
<dbReference type="SMART" id="SM00733">
    <property type="entry name" value="Mterf"/>
    <property type="match status" value="2"/>
</dbReference>
<evidence type="ECO:0008006" key="6">
    <source>
        <dbReference type="Google" id="ProtNLM"/>
    </source>
</evidence>
<evidence type="ECO:0000256" key="2">
    <source>
        <dbReference type="ARBA" id="ARBA00022472"/>
    </source>
</evidence>
<dbReference type="PANTHER" id="PTHR13068:SF133">
    <property type="entry name" value="MITOCHONDRIAL TRANSCRIPTION TERMINATION FACTOR FAMILY PROTEIN"/>
    <property type="match status" value="1"/>
</dbReference>
<sequence length="144" mass="16372">MELLFKLKSLRLGYSILSSTFASKLKGRVANPKRADSILALVRNHGLPEAQLSKFVMLHPEVLLANPEQTLLLKLQFFISLGVSNEDLAKTLALCPQIFSRSLEKEILPDYNFLRSLIPEKKVVFVLKGRSWFFFESLSGYPLF</sequence>
<keyword evidence="5" id="KW-1185">Reference proteome</keyword>
<gene>
    <name evidence="4" type="ORF">L3X38_002469</name>
</gene>
<dbReference type="Proteomes" id="UP001054821">
    <property type="component" value="Chromosome 1"/>
</dbReference>
<keyword evidence="3" id="KW-0809">Transit peptide</keyword>
<evidence type="ECO:0000256" key="1">
    <source>
        <dbReference type="ARBA" id="ARBA00007692"/>
    </source>
</evidence>
<dbReference type="GO" id="GO:0006353">
    <property type="term" value="P:DNA-templated transcription termination"/>
    <property type="evidence" value="ECO:0007669"/>
    <property type="project" value="UniProtKB-KW"/>
</dbReference>
<evidence type="ECO:0000256" key="3">
    <source>
        <dbReference type="ARBA" id="ARBA00022946"/>
    </source>
</evidence>
<dbReference type="InterPro" id="IPR038538">
    <property type="entry name" value="MTERF_sf"/>
</dbReference>